<dbReference type="AlphaFoldDB" id="A0A392MZ39"/>
<organism evidence="1 2">
    <name type="scientific">Trifolium medium</name>
    <dbReference type="NCBI Taxonomy" id="97028"/>
    <lineage>
        <taxon>Eukaryota</taxon>
        <taxon>Viridiplantae</taxon>
        <taxon>Streptophyta</taxon>
        <taxon>Embryophyta</taxon>
        <taxon>Tracheophyta</taxon>
        <taxon>Spermatophyta</taxon>
        <taxon>Magnoliopsida</taxon>
        <taxon>eudicotyledons</taxon>
        <taxon>Gunneridae</taxon>
        <taxon>Pentapetalae</taxon>
        <taxon>rosids</taxon>
        <taxon>fabids</taxon>
        <taxon>Fabales</taxon>
        <taxon>Fabaceae</taxon>
        <taxon>Papilionoideae</taxon>
        <taxon>50 kb inversion clade</taxon>
        <taxon>NPAAA clade</taxon>
        <taxon>Hologalegina</taxon>
        <taxon>IRL clade</taxon>
        <taxon>Trifolieae</taxon>
        <taxon>Trifolium</taxon>
    </lineage>
</organism>
<keyword evidence="2" id="KW-1185">Reference proteome</keyword>
<dbReference type="Proteomes" id="UP000265520">
    <property type="component" value="Unassembled WGS sequence"/>
</dbReference>
<protein>
    <submittedName>
        <fullName evidence="1">Uncharacterized protein</fullName>
    </submittedName>
</protein>
<sequence>MFSLVLPVAKRWNQLNTCPFPVVPLALFGRQLGLGLACFRWILTIWQSTFSRSLSQHVVSERVDPW</sequence>
<name>A0A392MZ39_9FABA</name>
<dbReference type="EMBL" id="LXQA010023520">
    <property type="protein sequence ID" value="MCH92817.1"/>
    <property type="molecule type" value="Genomic_DNA"/>
</dbReference>
<evidence type="ECO:0000313" key="2">
    <source>
        <dbReference type="Proteomes" id="UP000265520"/>
    </source>
</evidence>
<comment type="caution">
    <text evidence="1">The sequence shown here is derived from an EMBL/GenBank/DDBJ whole genome shotgun (WGS) entry which is preliminary data.</text>
</comment>
<evidence type="ECO:0000313" key="1">
    <source>
        <dbReference type="EMBL" id="MCH92817.1"/>
    </source>
</evidence>
<accession>A0A392MZ39</accession>
<proteinExistence type="predicted"/>
<reference evidence="1 2" key="1">
    <citation type="journal article" date="2018" name="Front. Plant Sci.">
        <title>Red Clover (Trifolium pratense) and Zigzag Clover (T. medium) - A Picture of Genomic Similarities and Differences.</title>
        <authorList>
            <person name="Dluhosova J."/>
            <person name="Istvanek J."/>
            <person name="Nedelnik J."/>
            <person name="Repkova J."/>
        </authorList>
    </citation>
    <scope>NUCLEOTIDE SEQUENCE [LARGE SCALE GENOMIC DNA]</scope>
    <source>
        <strain evidence="2">cv. 10/8</strain>
        <tissue evidence="1">Leaf</tissue>
    </source>
</reference>